<keyword evidence="3" id="KW-1185">Reference proteome</keyword>
<evidence type="ECO:0000313" key="3">
    <source>
        <dbReference type="Proteomes" id="UP000238083"/>
    </source>
</evidence>
<evidence type="ECO:0000256" key="1">
    <source>
        <dbReference type="SAM" id="MobiDB-lite"/>
    </source>
</evidence>
<proteinExistence type="predicted"/>
<reference evidence="2 3" key="1">
    <citation type="submission" date="2018-03" db="EMBL/GenBank/DDBJ databases">
        <title>Genomic Encyclopedia of Archaeal and Bacterial Type Strains, Phase II (KMG-II): from individual species to whole genera.</title>
        <authorList>
            <person name="Goeker M."/>
        </authorList>
    </citation>
    <scope>NUCLEOTIDE SEQUENCE [LARGE SCALE GENOMIC DNA]</scope>
    <source>
        <strain evidence="2 3">DSM 19711</strain>
    </source>
</reference>
<organism evidence="2 3">
    <name type="scientific">Kineococcus rhizosphaerae</name>
    <dbReference type="NCBI Taxonomy" id="559628"/>
    <lineage>
        <taxon>Bacteria</taxon>
        <taxon>Bacillati</taxon>
        <taxon>Actinomycetota</taxon>
        <taxon>Actinomycetes</taxon>
        <taxon>Kineosporiales</taxon>
        <taxon>Kineosporiaceae</taxon>
        <taxon>Kineococcus</taxon>
    </lineage>
</organism>
<name>A0A2T0QX49_9ACTN</name>
<gene>
    <name evidence="2" type="ORF">CLV37_11611</name>
</gene>
<dbReference type="EMBL" id="PVZF01000016">
    <property type="protein sequence ID" value="PRY10458.1"/>
    <property type="molecule type" value="Genomic_DNA"/>
</dbReference>
<accession>A0A2T0QX49</accession>
<sequence length="52" mass="5230">MQLTSTGVFARAIRSSVRAPRADDGPGLLVPASTAPSAGYRSAAWTGSPGRG</sequence>
<dbReference type="Proteomes" id="UP000238083">
    <property type="component" value="Unassembled WGS sequence"/>
</dbReference>
<comment type="caution">
    <text evidence="2">The sequence shown here is derived from an EMBL/GenBank/DDBJ whole genome shotgun (WGS) entry which is preliminary data.</text>
</comment>
<dbReference type="AlphaFoldDB" id="A0A2T0QX49"/>
<protein>
    <submittedName>
        <fullName evidence="2">Uncharacterized protein</fullName>
    </submittedName>
</protein>
<feature type="region of interest" description="Disordered" evidence="1">
    <location>
        <begin position="15"/>
        <end position="52"/>
    </location>
</feature>
<evidence type="ECO:0000313" key="2">
    <source>
        <dbReference type="EMBL" id="PRY10458.1"/>
    </source>
</evidence>